<dbReference type="Pfam" id="PF10658">
    <property type="entry name" value="DUF2484"/>
    <property type="match status" value="1"/>
</dbReference>
<proteinExistence type="predicted"/>
<reference evidence="2 3" key="1">
    <citation type="submission" date="2017-03" db="EMBL/GenBank/DDBJ databases">
        <authorList>
            <person name="Afonso C.L."/>
            <person name="Miller P.J."/>
            <person name="Scott M.A."/>
            <person name="Spackman E."/>
            <person name="Goraichik I."/>
            <person name="Dimitrov K.M."/>
            <person name="Suarez D.L."/>
            <person name="Swayne D.E."/>
        </authorList>
    </citation>
    <scope>NUCLEOTIDE SEQUENCE [LARGE SCALE GENOMIC DNA]</scope>
    <source>
        <strain evidence="2 3">CECT 7450</strain>
    </source>
</reference>
<dbReference type="EMBL" id="FWFX01000001">
    <property type="protein sequence ID" value="SLN11246.1"/>
    <property type="molecule type" value="Genomic_DNA"/>
</dbReference>
<dbReference type="AlphaFoldDB" id="A0A1X6Y5L7"/>
<dbReference type="InterPro" id="IPR018919">
    <property type="entry name" value="DUF2484"/>
</dbReference>
<feature type="transmembrane region" description="Helical" evidence="1">
    <location>
        <begin position="35"/>
        <end position="64"/>
    </location>
</feature>
<gene>
    <name evidence="2" type="ORF">ROA7450_00078</name>
</gene>
<evidence type="ECO:0000256" key="1">
    <source>
        <dbReference type="SAM" id="Phobius"/>
    </source>
</evidence>
<dbReference type="Proteomes" id="UP000193061">
    <property type="component" value="Unassembled WGS sequence"/>
</dbReference>
<name>A0A1X6Y5L7_9RHOB</name>
<evidence type="ECO:0008006" key="4">
    <source>
        <dbReference type="Google" id="ProtNLM"/>
    </source>
</evidence>
<evidence type="ECO:0000313" key="3">
    <source>
        <dbReference type="Proteomes" id="UP000193061"/>
    </source>
</evidence>
<evidence type="ECO:0000313" key="2">
    <source>
        <dbReference type="EMBL" id="SLN11246.1"/>
    </source>
</evidence>
<accession>A0A1X6Y5L7</accession>
<protein>
    <recommendedName>
        <fullName evidence="4">UDP-N-acetylmuramate--alanine ligase</fullName>
    </recommendedName>
</protein>
<keyword evidence="1" id="KW-0812">Transmembrane</keyword>
<keyword evidence="1" id="KW-0472">Membrane</keyword>
<organism evidence="2 3">
    <name type="scientific">Roseovarius albus</name>
    <dbReference type="NCBI Taxonomy" id="1247867"/>
    <lineage>
        <taxon>Bacteria</taxon>
        <taxon>Pseudomonadati</taxon>
        <taxon>Pseudomonadota</taxon>
        <taxon>Alphaproteobacteria</taxon>
        <taxon>Rhodobacterales</taxon>
        <taxon>Roseobacteraceae</taxon>
        <taxon>Roseovarius</taxon>
    </lineage>
</organism>
<sequence>MSISLTLSCIWVLLATLVAFLPMRHQYRPGFALLIAAPVLIVWLGYDYGWVWSVMAVLAFVSMFRNPLSYCWRKWRGTV</sequence>
<keyword evidence="3" id="KW-1185">Reference proteome</keyword>
<dbReference type="RefSeq" id="WP_200812906.1">
    <property type="nucleotide sequence ID" value="NZ_FWFX01000001.1"/>
</dbReference>
<keyword evidence="1" id="KW-1133">Transmembrane helix</keyword>